<feature type="compositionally biased region" description="Polar residues" evidence="1">
    <location>
        <begin position="1"/>
        <end position="11"/>
    </location>
</feature>
<dbReference type="AlphaFoldDB" id="A0AAV6VCM9"/>
<feature type="compositionally biased region" description="Low complexity" evidence="1">
    <location>
        <begin position="28"/>
        <end position="38"/>
    </location>
</feature>
<keyword evidence="3" id="KW-1185">Reference proteome</keyword>
<evidence type="ECO:0000256" key="1">
    <source>
        <dbReference type="SAM" id="MobiDB-lite"/>
    </source>
</evidence>
<accession>A0AAV6VCM9</accession>
<evidence type="ECO:0000313" key="3">
    <source>
        <dbReference type="Proteomes" id="UP000827092"/>
    </source>
</evidence>
<name>A0AAV6VCM9_9ARAC</name>
<evidence type="ECO:0000313" key="2">
    <source>
        <dbReference type="EMBL" id="KAG8193749.1"/>
    </source>
</evidence>
<sequence length="68" mass="7309">MQGTSKNQSHNPKIGDKSLPTPDDRRVTSSADDTTSTSPPRPTLADDSRPKGATPVTEPDLQIHPFVI</sequence>
<dbReference type="Proteomes" id="UP000827092">
    <property type="component" value="Unassembled WGS sequence"/>
</dbReference>
<proteinExistence type="predicted"/>
<dbReference type="EMBL" id="JAFNEN010000115">
    <property type="protein sequence ID" value="KAG8193749.1"/>
    <property type="molecule type" value="Genomic_DNA"/>
</dbReference>
<gene>
    <name evidence="2" type="ORF">JTE90_005047</name>
</gene>
<feature type="region of interest" description="Disordered" evidence="1">
    <location>
        <begin position="1"/>
        <end position="68"/>
    </location>
</feature>
<organism evidence="2 3">
    <name type="scientific">Oedothorax gibbosus</name>
    <dbReference type="NCBI Taxonomy" id="931172"/>
    <lineage>
        <taxon>Eukaryota</taxon>
        <taxon>Metazoa</taxon>
        <taxon>Ecdysozoa</taxon>
        <taxon>Arthropoda</taxon>
        <taxon>Chelicerata</taxon>
        <taxon>Arachnida</taxon>
        <taxon>Araneae</taxon>
        <taxon>Araneomorphae</taxon>
        <taxon>Entelegynae</taxon>
        <taxon>Araneoidea</taxon>
        <taxon>Linyphiidae</taxon>
        <taxon>Erigoninae</taxon>
        <taxon>Oedothorax</taxon>
    </lineage>
</organism>
<comment type="caution">
    <text evidence="2">The sequence shown here is derived from an EMBL/GenBank/DDBJ whole genome shotgun (WGS) entry which is preliminary data.</text>
</comment>
<protein>
    <submittedName>
        <fullName evidence="2">Uncharacterized protein</fullName>
    </submittedName>
</protein>
<reference evidence="2 3" key="1">
    <citation type="journal article" date="2022" name="Nat. Ecol. Evol.">
        <title>A masculinizing supergene underlies an exaggerated male reproductive morph in a spider.</title>
        <authorList>
            <person name="Hendrickx F."/>
            <person name="De Corte Z."/>
            <person name="Sonet G."/>
            <person name="Van Belleghem S.M."/>
            <person name="Kostlbacher S."/>
            <person name="Vangestel C."/>
        </authorList>
    </citation>
    <scope>NUCLEOTIDE SEQUENCE [LARGE SCALE GENOMIC DNA]</scope>
    <source>
        <strain evidence="2">W744_W776</strain>
    </source>
</reference>